<dbReference type="RefSeq" id="WP_166988983.1">
    <property type="nucleotide sequence ID" value="NZ_CP061169.1"/>
</dbReference>
<dbReference type="EMBL" id="CP061169">
    <property type="protein sequence ID" value="QPZ39523.1"/>
    <property type="molecule type" value="Genomic_DNA"/>
</dbReference>
<evidence type="ECO:0008006" key="3">
    <source>
        <dbReference type="Google" id="ProtNLM"/>
    </source>
</evidence>
<keyword evidence="2" id="KW-1185">Reference proteome</keyword>
<evidence type="ECO:0000313" key="1">
    <source>
        <dbReference type="EMBL" id="QPZ39523.1"/>
    </source>
</evidence>
<name>A0ABX6YL57_9MICO</name>
<accession>A0ABX6YL57</accession>
<gene>
    <name evidence="1" type="ORF">HCR76_05560</name>
</gene>
<proteinExistence type="predicted"/>
<evidence type="ECO:0000313" key="2">
    <source>
        <dbReference type="Proteomes" id="UP000662814"/>
    </source>
</evidence>
<dbReference type="Proteomes" id="UP000662814">
    <property type="component" value="Chromosome"/>
</dbReference>
<organism evidence="1 2">
    <name type="scientific">Paramicrobacterium chengjingii</name>
    <dbReference type="NCBI Taxonomy" id="2769067"/>
    <lineage>
        <taxon>Bacteria</taxon>
        <taxon>Bacillati</taxon>
        <taxon>Actinomycetota</taxon>
        <taxon>Actinomycetes</taxon>
        <taxon>Micrococcales</taxon>
        <taxon>Microbacteriaceae</taxon>
        <taxon>Paramicrobacterium</taxon>
    </lineage>
</organism>
<protein>
    <recommendedName>
        <fullName evidence="3">Helix-turn-helix domain-containing protein</fullName>
    </recommendedName>
</protein>
<sequence>MTSPFLTIDQVCKLVPGMTRSNLAALRFRGEGPRYLKPTPKTVLYKEEDVIEWVEASARYGTAMEAV</sequence>
<reference evidence="1 2" key="1">
    <citation type="submission" date="2020-12" db="EMBL/GenBank/DDBJ databases">
        <title>Microbacterium sp. HY060.</title>
        <authorList>
            <person name="Zhou J."/>
        </authorList>
    </citation>
    <scope>NUCLEOTIDE SEQUENCE [LARGE SCALE GENOMIC DNA]</scope>
    <source>
        <strain evidence="1 2">HY60</strain>
    </source>
</reference>